<dbReference type="CDD" id="cd17991">
    <property type="entry name" value="DEXHc_TRCF"/>
    <property type="match status" value="1"/>
</dbReference>
<dbReference type="GO" id="GO:0016787">
    <property type="term" value="F:hydrolase activity"/>
    <property type="evidence" value="ECO:0007669"/>
    <property type="project" value="UniProtKB-KW"/>
</dbReference>
<dbReference type="Gene3D" id="3.40.50.11140">
    <property type="match status" value="1"/>
</dbReference>
<dbReference type="SUPFAM" id="SSF143517">
    <property type="entry name" value="TRCF domain-like"/>
    <property type="match status" value="1"/>
</dbReference>
<dbReference type="Pfam" id="PF00271">
    <property type="entry name" value="Helicase_C"/>
    <property type="match status" value="1"/>
</dbReference>
<evidence type="ECO:0000256" key="9">
    <source>
        <dbReference type="ARBA" id="ARBA00023204"/>
    </source>
</evidence>
<comment type="subcellular location">
    <subcellularLocation>
        <location evidence="1">Cytoplasm</location>
    </subcellularLocation>
</comment>
<dbReference type="Gene3D" id="3.40.50.11180">
    <property type="match status" value="1"/>
</dbReference>
<dbReference type="SMART" id="SM01058">
    <property type="entry name" value="CarD_TRCF"/>
    <property type="match status" value="1"/>
</dbReference>
<dbReference type="InterPro" id="IPR036101">
    <property type="entry name" value="CarD-like/TRCF_RID_sf"/>
</dbReference>
<keyword evidence="5" id="KW-0378">Hydrolase</keyword>
<reference evidence="12" key="1">
    <citation type="submission" date="2016-10" db="EMBL/GenBank/DDBJ databases">
        <authorList>
            <person name="de Groot N.N."/>
        </authorList>
    </citation>
    <scope>NUCLEOTIDE SEQUENCE</scope>
</reference>
<dbReference type="InterPro" id="IPR005118">
    <property type="entry name" value="TRCF_C"/>
</dbReference>
<dbReference type="InterPro" id="IPR041471">
    <property type="entry name" value="UvrB_inter"/>
</dbReference>
<dbReference type="NCBIfam" id="TIGR00580">
    <property type="entry name" value="mfd"/>
    <property type="match status" value="1"/>
</dbReference>
<dbReference type="EMBL" id="FPHY01000035">
    <property type="protein sequence ID" value="SFV85541.1"/>
    <property type="molecule type" value="Genomic_DNA"/>
</dbReference>
<dbReference type="FunFam" id="3.40.50.300:FF:000546">
    <property type="entry name" value="Transcription-repair-coupling factor"/>
    <property type="match status" value="1"/>
</dbReference>
<evidence type="ECO:0000259" key="10">
    <source>
        <dbReference type="PROSITE" id="PS51192"/>
    </source>
</evidence>
<dbReference type="SMART" id="SM00490">
    <property type="entry name" value="HELICc"/>
    <property type="match status" value="1"/>
</dbReference>
<name>A0A1W1DUV9_9ZZZZ</name>
<dbReference type="PANTHER" id="PTHR47964:SF1">
    <property type="entry name" value="ATP-DEPENDENT DNA HELICASE HOMOLOG RECG, CHLOROPLASTIC"/>
    <property type="match status" value="1"/>
</dbReference>
<dbReference type="GO" id="GO:0006281">
    <property type="term" value="P:DNA repair"/>
    <property type="evidence" value="ECO:0007669"/>
    <property type="project" value="UniProtKB-KW"/>
</dbReference>
<evidence type="ECO:0000256" key="8">
    <source>
        <dbReference type="ARBA" id="ARBA00023125"/>
    </source>
</evidence>
<dbReference type="InterPro" id="IPR011545">
    <property type="entry name" value="DEAD/DEAH_box_helicase_dom"/>
</dbReference>
<proteinExistence type="inferred from homology"/>
<dbReference type="InterPro" id="IPR027417">
    <property type="entry name" value="P-loop_NTPase"/>
</dbReference>
<dbReference type="InterPro" id="IPR037235">
    <property type="entry name" value="TRCF-like_C_D7"/>
</dbReference>
<dbReference type="AlphaFoldDB" id="A0A1W1DUV9"/>
<evidence type="ECO:0000256" key="1">
    <source>
        <dbReference type="ARBA" id="ARBA00004496"/>
    </source>
</evidence>
<dbReference type="GO" id="GO:0003684">
    <property type="term" value="F:damaged DNA binding"/>
    <property type="evidence" value="ECO:0007669"/>
    <property type="project" value="InterPro"/>
</dbReference>
<dbReference type="InterPro" id="IPR004576">
    <property type="entry name" value="Mfd"/>
</dbReference>
<dbReference type="Pfam" id="PF17757">
    <property type="entry name" value="UvrB_inter"/>
    <property type="match status" value="1"/>
</dbReference>
<dbReference type="FunFam" id="3.40.50.300:FF:000300">
    <property type="entry name" value="Transcription-repair-coupling factor"/>
    <property type="match status" value="1"/>
</dbReference>
<dbReference type="PROSITE" id="PS51192">
    <property type="entry name" value="HELICASE_ATP_BIND_1"/>
    <property type="match status" value="1"/>
</dbReference>
<keyword evidence="2" id="KW-0963">Cytoplasm</keyword>
<dbReference type="InterPro" id="IPR048635">
    <property type="entry name" value="MFD_D3"/>
</dbReference>
<dbReference type="GO" id="GO:0003678">
    <property type="term" value="F:DNA helicase activity"/>
    <property type="evidence" value="ECO:0007669"/>
    <property type="project" value="TreeGrafter"/>
</dbReference>
<evidence type="ECO:0000256" key="6">
    <source>
        <dbReference type="ARBA" id="ARBA00022806"/>
    </source>
</evidence>
<feature type="domain" description="Helicase C-terminal" evidence="11">
    <location>
        <begin position="797"/>
        <end position="951"/>
    </location>
</feature>
<evidence type="ECO:0000256" key="3">
    <source>
        <dbReference type="ARBA" id="ARBA00022741"/>
    </source>
</evidence>
<dbReference type="Pfam" id="PF21132">
    <property type="entry name" value="MFD_D3"/>
    <property type="match status" value="1"/>
</dbReference>
<dbReference type="GO" id="GO:0005524">
    <property type="term" value="F:ATP binding"/>
    <property type="evidence" value="ECO:0007669"/>
    <property type="project" value="UniProtKB-KW"/>
</dbReference>
<evidence type="ECO:0000313" key="12">
    <source>
        <dbReference type="EMBL" id="SFV85541.1"/>
    </source>
</evidence>
<evidence type="ECO:0000256" key="2">
    <source>
        <dbReference type="ARBA" id="ARBA00022490"/>
    </source>
</evidence>
<dbReference type="GO" id="GO:0005737">
    <property type="term" value="C:cytoplasm"/>
    <property type="evidence" value="ECO:0007669"/>
    <property type="project" value="UniProtKB-SubCell"/>
</dbReference>
<sequence>MQLLYPQGITPFKSGQKFYWGSLYGSAQALALIEFAKKQDQVILVVANDISHFEQLYKSLNFYNNDLEVLRFDNWEVLPFDHFSPHPDITSSRLNTLSKLPSLKRGIVITTLESLSQQLCPIEFSKQYSFSLKNGDDLEIESLSQRLLKIGYNRVTTVREHGEFSIKGSLIDLFPMGAKLPYRIDLFDQEIESIRIFDPSTQRSIEEVEALSLLPAREFATDQASIEVFKENYLMTFGDTNGFIFDEVSELRLPSGIEFYLPLFFAHTNTLFDYLPDDTIVATNQGFGELLELGYDEIESRYEQASQNYERLPLPIEKVFIEKDKLFGEIKQRQQLVIGSSKLEDKTGRLNFVSKLLPPLTINAQNKNPLSKFLNFEQKFEGRILIVCESEGRQSVLSDLLINHERTPVSVEHWQDFIGSDKSLCITNDELTEGLLTEDIAIITEVNLFGADVVKQQRRRRAKHKDFDEAIKSLVEIRIGDPIVHESYGVGRYLGLKTHTFDELTQDFLMLEYANESKLMVPMTSLNLISRYSGASPDIAPLHKLGTNQWSKAKQKAHEALHDIAAELLEIYAKRQAQVGFAFPEPNDSYSSFVASFPFEETPDQLKTMGEVLADMQSQKPMDRLVCGDVGFGKTEIAMRAAFLAVEAGKQVAILVPTTLLANQHFESFKDRFIKYPIEIAALSRFQSAKEQTLIKQKLLEGKVDIVIGTHKLIHGSIKYKNLGLIIIDEEHRFGVKQKESLKKIRGESDILTMTATPIPRTLNMALGSLRELSIIATPPQGRSAIQTFVNEWSDATIKEACSRELHRGGQIFVLHNDIDTIDNMAENISGLMPNARVRIAHGQMPTRELEQIMSDFYHGRFQVLVCTTIIETGIDIPNANTIIINNAQNFGLAQLHQLRGRVGRSHHRAYAYLVIKSHQSLSKNAKKRLDAVESLEELGAGFMLANHDLEIRGAGDLLGDNQSGKISEIGFNMYHDLLKRTIDAMRAGKKINLNDPINHEVNIDTGLACIIPDTYLGDVHERLVLYKRIANGKDNDDLKDLTIEMIDRFGLLPDSTKNLFSATRLKLSCEKIGIDKISIYDDKAHIIFSDKINIEPIKIINLVQTQPNNYQLKGQNQLIFKHEMPENIERIELIEELLKTLET</sequence>
<dbReference type="Pfam" id="PF02559">
    <property type="entry name" value="CarD_TRCF_RID"/>
    <property type="match status" value="1"/>
</dbReference>
<dbReference type="SUPFAM" id="SSF52540">
    <property type="entry name" value="P-loop containing nucleoside triphosphate hydrolases"/>
    <property type="match status" value="4"/>
</dbReference>
<protein>
    <submittedName>
        <fullName evidence="12">Transcription-repair coupling factor</fullName>
    </submittedName>
</protein>
<dbReference type="Pfam" id="PF00270">
    <property type="entry name" value="DEAD"/>
    <property type="match status" value="1"/>
</dbReference>
<dbReference type="PROSITE" id="PS51194">
    <property type="entry name" value="HELICASE_CTER"/>
    <property type="match status" value="1"/>
</dbReference>
<keyword evidence="8" id="KW-0238">DNA-binding</keyword>
<feature type="domain" description="Helicase ATP-binding" evidence="10">
    <location>
        <begin position="615"/>
        <end position="776"/>
    </location>
</feature>
<keyword evidence="4" id="KW-0227">DNA damage</keyword>
<keyword evidence="9" id="KW-0234">DNA repair</keyword>
<keyword evidence="6" id="KW-0347">Helicase</keyword>
<keyword evidence="7" id="KW-0067">ATP-binding</keyword>
<dbReference type="Gene3D" id="2.40.10.170">
    <property type="match status" value="1"/>
</dbReference>
<accession>A0A1W1DUV9</accession>
<dbReference type="Gene3D" id="3.90.1150.50">
    <property type="entry name" value="Transcription-repair-coupling factor, D7 domain"/>
    <property type="match status" value="1"/>
</dbReference>
<evidence type="ECO:0000256" key="7">
    <source>
        <dbReference type="ARBA" id="ARBA00022840"/>
    </source>
</evidence>
<gene>
    <name evidence="12" type="ORF">MNB_SUP05-SYMBIONT-4-953</name>
</gene>
<evidence type="ECO:0000256" key="4">
    <source>
        <dbReference type="ARBA" id="ARBA00022763"/>
    </source>
</evidence>
<dbReference type="InterPro" id="IPR003711">
    <property type="entry name" value="CarD-like/TRCF_RID"/>
</dbReference>
<dbReference type="Gene3D" id="3.40.50.300">
    <property type="entry name" value="P-loop containing nucleotide triphosphate hydrolases"/>
    <property type="match status" value="2"/>
</dbReference>
<dbReference type="PANTHER" id="PTHR47964">
    <property type="entry name" value="ATP-DEPENDENT DNA HELICASE HOMOLOG RECG, CHLOROPLASTIC"/>
    <property type="match status" value="1"/>
</dbReference>
<dbReference type="InterPro" id="IPR001650">
    <property type="entry name" value="Helicase_C-like"/>
</dbReference>
<dbReference type="SMART" id="SM00982">
    <property type="entry name" value="TRCF"/>
    <property type="match status" value="1"/>
</dbReference>
<dbReference type="Pfam" id="PF03461">
    <property type="entry name" value="TRCF"/>
    <property type="match status" value="1"/>
</dbReference>
<dbReference type="HAMAP" id="MF_00969">
    <property type="entry name" value="TRCF"/>
    <property type="match status" value="1"/>
</dbReference>
<evidence type="ECO:0000256" key="5">
    <source>
        <dbReference type="ARBA" id="ARBA00022801"/>
    </source>
</evidence>
<dbReference type="InterPro" id="IPR014001">
    <property type="entry name" value="Helicase_ATP-bd"/>
</dbReference>
<keyword evidence="3" id="KW-0547">Nucleotide-binding</keyword>
<dbReference type="SMART" id="SM00487">
    <property type="entry name" value="DEXDc"/>
    <property type="match status" value="1"/>
</dbReference>
<dbReference type="SUPFAM" id="SSF141259">
    <property type="entry name" value="CarD-like"/>
    <property type="match status" value="1"/>
</dbReference>
<organism evidence="12">
    <name type="scientific">hydrothermal vent metagenome</name>
    <dbReference type="NCBI Taxonomy" id="652676"/>
    <lineage>
        <taxon>unclassified sequences</taxon>
        <taxon>metagenomes</taxon>
        <taxon>ecological metagenomes</taxon>
    </lineage>
</organism>
<dbReference type="Gene3D" id="3.30.2060.10">
    <property type="entry name" value="Penicillin-binding protein 1b domain"/>
    <property type="match status" value="1"/>
</dbReference>
<dbReference type="InterPro" id="IPR047112">
    <property type="entry name" value="RecG/Mfd"/>
</dbReference>
<evidence type="ECO:0000259" key="11">
    <source>
        <dbReference type="PROSITE" id="PS51194"/>
    </source>
</evidence>